<dbReference type="RefSeq" id="XP_013319736.1">
    <property type="nucleotide sequence ID" value="XM_013464282.1"/>
</dbReference>
<dbReference type="STRING" id="348802.A0A0D2DA16"/>
<evidence type="ECO:0000256" key="1">
    <source>
        <dbReference type="SAM" id="MobiDB-lite"/>
    </source>
</evidence>
<gene>
    <name evidence="2" type="ORF">PV05_03625</name>
</gene>
<dbReference type="Proteomes" id="UP000054342">
    <property type="component" value="Unassembled WGS sequence"/>
</dbReference>
<dbReference type="HOGENOM" id="CLU_047435_2_0_1"/>
<feature type="compositionally biased region" description="Polar residues" evidence="1">
    <location>
        <begin position="240"/>
        <end position="249"/>
    </location>
</feature>
<dbReference type="Pfam" id="PF13483">
    <property type="entry name" value="Lactamase_B_3"/>
    <property type="match status" value="1"/>
</dbReference>
<feature type="compositionally biased region" description="Low complexity" evidence="1">
    <location>
        <begin position="365"/>
        <end position="377"/>
    </location>
</feature>
<dbReference type="OrthoDB" id="332863at2759"/>
<dbReference type="PANTHER" id="PTHR36142:SF5">
    <property type="entry name" value="METALLO-BETA-LACTAMASE DOMAIN-CONTAINING PROTEIN"/>
    <property type="match status" value="1"/>
</dbReference>
<proteinExistence type="predicted"/>
<accession>A0A0D2DA16</accession>
<dbReference type="EMBL" id="KN847318">
    <property type="protein sequence ID" value="KIW59152.1"/>
    <property type="molecule type" value="Genomic_DNA"/>
</dbReference>
<dbReference type="AlphaFoldDB" id="A0A0D2DA16"/>
<sequence length="547" mass="60298">MSVTVKHLNADSTFLLIFSPEVTAPSTDLLSTSGAFSVLIDPWLTGPSIVTAPWFARTEHRIPSAIHHLSEVEEPDVVIVSQNKPDHCHKETLLQISPESKTVIAAEPSAAKTIKSWNHFDPHKVHGLLKYDPKVKFGRSLRLRIPPLSPEGFPGEVNIAFIPAKHYMTGLHNAFGITYQPATRTKAVAPISTIDLPKTTKYFHMPLSPMTVPPSSPAVPLSPLNARAMSFDQPRRDHLSIQSAESSQIKTHRPRLSRASNTASSDFLPPFEQPAVRLDQTAEASDIVQQTVTIRDRSPRVDIPFHFELDKPPFALLSTLPTPPDSPATTLPNSSVPASPIPSAISPTSTIFHHRKSLGPSHQKSLSSTSSMPALSPVTPARPKAISVIYSPHGLPLSDLQPYIQNHLVRLTGALPLTLLFHSFDHAQNPWFLGGNIMTGMQGGAEIARGLMARCWISAHDEPKDDRGVSVKRLRVKRITADEVRKHLWEGEQGEWLKKRGWTCDVRNLESGKEMFIGPMRDLCSGMEGKRESRLMRFGAEDVSVKA</sequence>
<evidence type="ECO:0000313" key="3">
    <source>
        <dbReference type="Proteomes" id="UP000054342"/>
    </source>
</evidence>
<feature type="region of interest" description="Disordered" evidence="1">
    <location>
        <begin position="356"/>
        <end position="377"/>
    </location>
</feature>
<dbReference type="InterPro" id="IPR036866">
    <property type="entry name" value="RibonucZ/Hydroxyglut_hydro"/>
</dbReference>
<reference evidence="2 3" key="1">
    <citation type="submission" date="2015-01" db="EMBL/GenBank/DDBJ databases">
        <title>The Genome Sequence of Exophiala xenobiotica CBS118157.</title>
        <authorList>
            <consortium name="The Broad Institute Genomics Platform"/>
            <person name="Cuomo C."/>
            <person name="de Hoog S."/>
            <person name="Gorbushina A."/>
            <person name="Stielow B."/>
            <person name="Teixiera M."/>
            <person name="Abouelleil A."/>
            <person name="Chapman S.B."/>
            <person name="Priest M."/>
            <person name="Young S.K."/>
            <person name="Wortman J."/>
            <person name="Nusbaum C."/>
            <person name="Birren B."/>
        </authorList>
    </citation>
    <scope>NUCLEOTIDE SEQUENCE [LARGE SCALE GENOMIC DNA]</scope>
    <source>
        <strain evidence="2 3">CBS 118157</strain>
    </source>
</reference>
<dbReference type="Gene3D" id="3.60.15.10">
    <property type="entry name" value="Ribonuclease Z/Hydroxyacylglutathione hydrolase-like"/>
    <property type="match status" value="1"/>
</dbReference>
<protein>
    <submittedName>
        <fullName evidence="2">Uncharacterized protein</fullName>
    </submittedName>
</protein>
<evidence type="ECO:0000313" key="2">
    <source>
        <dbReference type="EMBL" id="KIW59152.1"/>
    </source>
</evidence>
<feature type="region of interest" description="Disordered" evidence="1">
    <location>
        <begin position="232"/>
        <end position="269"/>
    </location>
</feature>
<dbReference type="GeneID" id="25325533"/>
<organism evidence="2 3">
    <name type="scientific">Exophiala xenobiotica</name>
    <dbReference type="NCBI Taxonomy" id="348802"/>
    <lineage>
        <taxon>Eukaryota</taxon>
        <taxon>Fungi</taxon>
        <taxon>Dikarya</taxon>
        <taxon>Ascomycota</taxon>
        <taxon>Pezizomycotina</taxon>
        <taxon>Eurotiomycetes</taxon>
        <taxon>Chaetothyriomycetidae</taxon>
        <taxon>Chaetothyriales</taxon>
        <taxon>Herpotrichiellaceae</taxon>
        <taxon>Exophiala</taxon>
    </lineage>
</organism>
<keyword evidence="3" id="KW-1185">Reference proteome</keyword>
<name>A0A0D2DA16_9EURO</name>
<dbReference type="PANTHER" id="PTHR36142">
    <property type="entry name" value="METALLO-HYDROLASE/OXIDOREDUCTASE SUPERFAMILY PROTEIN"/>
    <property type="match status" value="1"/>
</dbReference>